<dbReference type="SUPFAM" id="SSF54106">
    <property type="entry name" value="LysM domain"/>
    <property type="match status" value="1"/>
</dbReference>
<dbReference type="InterPro" id="IPR036366">
    <property type="entry name" value="PGBDSf"/>
</dbReference>
<dbReference type="Gene3D" id="3.10.350.10">
    <property type="entry name" value="LysM domain"/>
    <property type="match status" value="2"/>
</dbReference>
<dbReference type="InterPro" id="IPR036365">
    <property type="entry name" value="PGBD-like_sf"/>
</dbReference>
<dbReference type="InterPro" id="IPR018392">
    <property type="entry name" value="LysM"/>
</dbReference>
<evidence type="ECO:0000313" key="2">
    <source>
        <dbReference type="EMBL" id="ACH64055.1"/>
    </source>
</evidence>
<dbReference type="HOGENOM" id="CLU_352294_0_0_6"/>
<dbReference type="EMBL" id="CP001133">
    <property type="protein sequence ID" value="ACH64055.1"/>
    <property type="molecule type" value="Genomic_DNA"/>
</dbReference>
<evidence type="ECO:0000259" key="1">
    <source>
        <dbReference type="PROSITE" id="PS51782"/>
    </source>
</evidence>
<proteinExistence type="predicted"/>
<dbReference type="PROSITE" id="PS51782">
    <property type="entry name" value="LYSM"/>
    <property type="match status" value="1"/>
</dbReference>
<dbReference type="CDD" id="cd00118">
    <property type="entry name" value="LysM"/>
    <property type="match status" value="2"/>
</dbReference>
<dbReference type="SUPFAM" id="SSF47090">
    <property type="entry name" value="PGBD-like"/>
    <property type="match status" value="1"/>
</dbReference>
<protein>
    <submittedName>
        <fullName evidence="2">LysM domain protein</fullName>
    </submittedName>
</protein>
<dbReference type="KEGG" id="vfm:VFMJ11_A0703"/>
<organism evidence="2 3">
    <name type="scientific">Aliivibrio fischeri (strain MJ11)</name>
    <name type="common">Vibrio fischeri</name>
    <dbReference type="NCBI Taxonomy" id="388396"/>
    <lineage>
        <taxon>Bacteria</taxon>
        <taxon>Pseudomonadati</taxon>
        <taxon>Pseudomonadota</taxon>
        <taxon>Gammaproteobacteria</taxon>
        <taxon>Vibrionales</taxon>
        <taxon>Vibrionaceae</taxon>
        <taxon>Aliivibrio</taxon>
    </lineage>
</organism>
<dbReference type="Gene3D" id="1.10.101.10">
    <property type="entry name" value="PGBD-like superfamily/PGBD"/>
    <property type="match status" value="1"/>
</dbReference>
<dbReference type="Pfam" id="PF01476">
    <property type="entry name" value="LysM"/>
    <property type="match status" value="2"/>
</dbReference>
<reference evidence="3" key="1">
    <citation type="submission" date="2008-08" db="EMBL/GenBank/DDBJ databases">
        <title>Complete sequence of Vibrio fischeri strain MJ11.</title>
        <authorList>
            <person name="Mandel M.J."/>
            <person name="Stabb E.V."/>
            <person name="Ruby E.G."/>
            <person name="Ferriera S."/>
            <person name="Johnson J."/>
            <person name="Kravitz S."/>
            <person name="Beeson K."/>
            <person name="Sutton G."/>
            <person name="Rogers Y.-H."/>
            <person name="Friedman R."/>
            <person name="Frazier M."/>
            <person name="Venter J.C."/>
        </authorList>
    </citation>
    <scope>NUCLEOTIDE SEQUENCE [LARGE SCALE GENOMIC DNA]</scope>
    <source>
        <strain evidence="3">MJ11</strain>
    </source>
</reference>
<feature type="domain" description="LysM" evidence="1">
    <location>
        <begin position="267"/>
        <end position="313"/>
    </location>
</feature>
<dbReference type="SMART" id="SM00257">
    <property type="entry name" value="LysM"/>
    <property type="match status" value="2"/>
</dbReference>
<name>B5EU84_ALIFM</name>
<evidence type="ECO:0000313" key="3">
    <source>
        <dbReference type="Proteomes" id="UP000001857"/>
    </source>
</evidence>
<gene>
    <name evidence="2" type="ordered locus">VFMJ11_A0703</name>
</gene>
<dbReference type="RefSeq" id="WP_012535194.1">
    <property type="nucleotide sequence ID" value="NC_011186.1"/>
</dbReference>
<accession>B5EU84</accession>
<dbReference type="AlphaFoldDB" id="B5EU84"/>
<sequence length="798" mass="89778">MRYQSKPQDSEFLTDPADSFKIKSATQSSSVVQKEVKKEAEFQYNLELLCSSEEVKNYNLKSFLLASTEQEKDANRSWAESTNKDSMSIILTTSVYVNEPKTLHYQFSGSKSSAFNYKIKPVKKGNTSHTESFIPIKPSVQIGERLGWPTEGYFYHFIDDVLLNEYKILGSNKWAFSVTASTNKLLTDALLSEQVMTTILLPFKINCEIVERQHILYKREKITKEQWDKDINADWLDEHACLLNMKDVVSARSEPILKKEKNEDDDIIYIVKLGDVLGNIAQNYGLSLAEIIELNPKYKDNPHSISPGDKIIIATHQQATTLPDFQTCEISPKFHICQLDTDTNQRETWIQIAAKYNLAPKTLLELNNHYDSNPTALAVGDKLVVEVRTKKTSEKIISNTLPAEDITTNKNVYAFANTQCIANDDIHMYVKPLVDLGDANKNTPVVKTTKLVLQSTLLQSVESLELLAKGNGVLLKENHKGPEVKSIQNALMKLDFELGISEASENFGSMTKQTLTLFQKLYEPSHKTHADYSIGSADGIVGKNTILALDEALQDGWSCIRYELRISRKKLYRRHNSVNDFIGNKNTDLTVRAKQGGTLGEFKFVDLYNDDKVLLEGVTLEADDYQPTESGSDSYVPTGTYRMIDNPGAAWMPYRLVHANKKTAKDAFGTRSTINIHAGNYPWSLEGCILLGKKGTSTTAIDKAVKNNDGTYSAHSGFEYPKIGPSSSIIKLFKDEINDVAKLLTQTKLKTYDGSTSTYTKNFYPQLKIIITDTEMDEEYEYGSGDNEKKYLLVEDSN</sequence>
<reference evidence="2 3" key="2">
    <citation type="journal article" date="2009" name="Nature">
        <title>A single regulatory gene is sufficient to alter bacterial host range.</title>
        <authorList>
            <person name="Mandel M.J."/>
            <person name="Wollenberg M.S."/>
            <person name="Stabb E.V."/>
            <person name="Visick K.L."/>
            <person name="Ruby E.G."/>
        </authorList>
    </citation>
    <scope>NUCLEOTIDE SEQUENCE [LARGE SCALE GENOMIC DNA]</scope>
    <source>
        <strain evidence="2 3">MJ11</strain>
    </source>
</reference>
<dbReference type="InterPro" id="IPR036779">
    <property type="entry name" value="LysM_dom_sf"/>
</dbReference>
<dbReference type="InterPro" id="IPR043732">
    <property type="entry name" value="DUF5675"/>
</dbReference>
<dbReference type="Pfam" id="PF18925">
    <property type="entry name" value="DUF5675"/>
    <property type="match status" value="1"/>
</dbReference>
<dbReference type="CDD" id="cd20709">
    <property type="entry name" value="MIX_V"/>
    <property type="match status" value="1"/>
</dbReference>
<dbReference type="Proteomes" id="UP000001857">
    <property type="component" value="Chromosome II"/>
</dbReference>